<protein>
    <submittedName>
        <fullName evidence="1">Uncharacterized protein</fullName>
    </submittedName>
</protein>
<accession>A0A177CK95</accession>
<dbReference type="Proteomes" id="UP000077069">
    <property type="component" value="Unassembled WGS sequence"/>
</dbReference>
<proteinExistence type="predicted"/>
<dbReference type="EMBL" id="KV441551">
    <property type="protein sequence ID" value="OAG07392.1"/>
    <property type="molecule type" value="Genomic_DNA"/>
</dbReference>
<dbReference type="InParanoid" id="A0A177CK95"/>
<gene>
    <name evidence="1" type="ORF">CC84DRAFT_1175210</name>
</gene>
<evidence type="ECO:0000313" key="1">
    <source>
        <dbReference type="EMBL" id="OAG07392.1"/>
    </source>
</evidence>
<dbReference type="GeneID" id="28763624"/>
<name>A0A177CK95_9PLEO</name>
<dbReference type="RefSeq" id="XP_018037757.1">
    <property type="nucleotide sequence ID" value="XM_018180138.1"/>
</dbReference>
<dbReference type="OrthoDB" id="103819at2759"/>
<evidence type="ECO:0000313" key="2">
    <source>
        <dbReference type="Proteomes" id="UP000077069"/>
    </source>
</evidence>
<sequence length="194" mass="21460">MVTSRAIQESSMIVTDVRPHIGYMNLRRPPTLQLVTSQLDGLLELSPSIFRLQALFKTFVPLCNGLIVDVTDIHGAITREGGSYMQGSPTQDYDFSPYPSPPLINDQMRSGQLGGELSSQRMLSSVPTPHESTSLYSNTARPLNRDWAPSLHTSLKLVLIFQFSLFTESSTCPNSPIFDDGIWNFGPSKLPPSM</sequence>
<organism evidence="1 2">
    <name type="scientific">Paraphaeosphaeria sporulosa</name>
    <dbReference type="NCBI Taxonomy" id="1460663"/>
    <lineage>
        <taxon>Eukaryota</taxon>
        <taxon>Fungi</taxon>
        <taxon>Dikarya</taxon>
        <taxon>Ascomycota</taxon>
        <taxon>Pezizomycotina</taxon>
        <taxon>Dothideomycetes</taxon>
        <taxon>Pleosporomycetidae</taxon>
        <taxon>Pleosporales</taxon>
        <taxon>Massarineae</taxon>
        <taxon>Didymosphaeriaceae</taxon>
        <taxon>Paraphaeosphaeria</taxon>
    </lineage>
</organism>
<dbReference type="AlphaFoldDB" id="A0A177CK95"/>
<reference evidence="1 2" key="1">
    <citation type="submission" date="2016-05" db="EMBL/GenBank/DDBJ databases">
        <title>Comparative analysis of secretome profiles of manganese(II)-oxidizing ascomycete fungi.</title>
        <authorList>
            <consortium name="DOE Joint Genome Institute"/>
            <person name="Zeiner C.A."/>
            <person name="Purvine S.O."/>
            <person name="Zink E.M."/>
            <person name="Wu S."/>
            <person name="Pasa-Tolic L."/>
            <person name="Chaput D.L."/>
            <person name="Haridas S."/>
            <person name="Grigoriev I.V."/>
            <person name="Santelli C.M."/>
            <person name="Hansel C.M."/>
        </authorList>
    </citation>
    <scope>NUCLEOTIDE SEQUENCE [LARGE SCALE GENOMIC DNA]</scope>
    <source>
        <strain evidence="1 2">AP3s5-JAC2a</strain>
    </source>
</reference>
<keyword evidence="2" id="KW-1185">Reference proteome</keyword>